<keyword evidence="1" id="KW-1133">Transmembrane helix</keyword>
<dbReference type="OrthoDB" id="5727566at2"/>
<dbReference type="InterPro" id="IPR016516">
    <property type="entry name" value="UCP07580"/>
</dbReference>
<dbReference type="RefSeq" id="WP_066097702.1">
    <property type="nucleotide sequence ID" value="NZ_CP016027.1"/>
</dbReference>
<dbReference type="AlphaFoldDB" id="A0A191ZDX6"/>
<evidence type="ECO:0000313" key="3">
    <source>
        <dbReference type="Proteomes" id="UP000078596"/>
    </source>
</evidence>
<evidence type="ECO:0000256" key="1">
    <source>
        <dbReference type="SAM" id="Phobius"/>
    </source>
</evidence>
<dbReference type="Proteomes" id="UP000078596">
    <property type="component" value="Chromosome"/>
</dbReference>
<accession>A0A191ZDX6</accession>
<dbReference type="PANTHER" id="PTHR39456">
    <property type="entry name" value="METAL-DEPENDENT HYDROLASE"/>
    <property type="match status" value="1"/>
</dbReference>
<dbReference type="KEGG" id="haz:A9404_00555"/>
<keyword evidence="3" id="KW-1185">Reference proteome</keyword>
<dbReference type="PANTHER" id="PTHR39456:SF1">
    <property type="entry name" value="METAL-DEPENDENT HYDROLASE"/>
    <property type="match status" value="1"/>
</dbReference>
<keyword evidence="1" id="KW-0472">Membrane</keyword>
<sequence>MTVKITRRRVDLRFAKMDSDSRPGGVRGSEFLYYSISFFFPAGEKFFIDSVQNYRKKITDPVLQAEVKDFIYQEAMHTTMHQRFNDAVLSRYPEMVAVGQAGDYLLGLNRRFAPKLWQLAVTCALEHFTALFANELLQVQESFEKNNEPNFAYLWLWHSVEELEHKAVCFDVFETVAGKGVFAYLIRCASMLGTTLLFMLAIQIGMWTLKRKVDAKNPGKDALPAEAKRKPPKSVFKLVPFRLYFDYYRPSFHPWNHDNRHLLDEWYRRHPDSAPPADPEHVPAPT</sequence>
<reference evidence="2 3" key="1">
    <citation type="submission" date="2016-06" db="EMBL/GenBank/DDBJ databases">
        <title>Insight into the functional genes involving in sulfur oxidation in Pearl River water.</title>
        <authorList>
            <person name="Luo J."/>
            <person name="Tan X."/>
            <person name="Lin W."/>
        </authorList>
    </citation>
    <scope>NUCLEOTIDE SEQUENCE [LARGE SCALE GENOMIC DNA]</scope>
    <source>
        <strain evidence="2 3">LS2</strain>
    </source>
</reference>
<name>A0A191ZDX6_9GAMM</name>
<feature type="transmembrane region" description="Helical" evidence="1">
    <location>
        <begin position="181"/>
        <end position="202"/>
    </location>
</feature>
<protein>
    <recommendedName>
        <fullName evidence="4">Metal-dependent hydrolase</fullName>
    </recommendedName>
</protein>
<dbReference type="EMBL" id="CP016027">
    <property type="protein sequence ID" value="ANJ66070.1"/>
    <property type="molecule type" value="Genomic_DNA"/>
</dbReference>
<keyword evidence="1" id="KW-0812">Transmembrane</keyword>
<evidence type="ECO:0008006" key="4">
    <source>
        <dbReference type="Google" id="ProtNLM"/>
    </source>
</evidence>
<dbReference type="Pfam" id="PF10118">
    <property type="entry name" value="Metal_hydrol"/>
    <property type="match status" value="1"/>
</dbReference>
<gene>
    <name evidence="2" type="ORF">A9404_00555</name>
</gene>
<dbReference type="PIRSF" id="PIRSF007580">
    <property type="entry name" value="UCP07580"/>
    <property type="match status" value="1"/>
</dbReference>
<organism evidence="2 3">
    <name type="scientific">Halothiobacillus diazotrophicus</name>
    <dbReference type="NCBI Taxonomy" id="1860122"/>
    <lineage>
        <taxon>Bacteria</taxon>
        <taxon>Pseudomonadati</taxon>
        <taxon>Pseudomonadota</taxon>
        <taxon>Gammaproteobacteria</taxon>
        <taxon>Chromatiales</taxon>
        <taxon>Halothiobacillaceae</taxon>
        <taxon>Halothiobacillus</taxon>
    </lineage>
</organism>
<evidence type="ECO:0000313" key="2">
    <source>
        <dbReference type="EMBL" id="ANJ66070.1"/>
    </source>
</evidence>
<proteinExistence type="predicted"/>